<evidence type="ECO:0000259" key="1">
    <source>
        <dbReference type="Pfam" id="PF15705"/>
    </source>
</evidence>
<dbReference type="Proteomes" id="UP000034805">
    <property type="component" value="Unassembled WGS sequence"/>
</dbReference>
<dbReference type="Pfam" id="PF23039">
    <property type="entry name" value="TMEM132_3rd"/>
    <property type="match status" value="1"/>
</dbReference>
<feature type="domain" description="Transmembrane protein TMEM132 cohesin-like" evidence="2">
    <location>
        <begin position="250"/>
        <end position="288"/>
    </location>
</feature>
<organism evidence="4 5">
    <name type="scientific">Scleropages formosus</name>
    <name type="common">Asian bonytongue</name>
    <name type="synonym">Osteoglossum formosum</name>
    <dbReference type="NCBI Taxonomy" id="113540"/>
    <lineage>
        <taxon>Eukaryota</taxon>
        <taxon>Metazoa</taxon>
        <taxon>Chordata</taxon>
        <taxon>Craniata</taxon>
        <taxon>Vertebrata</taxon>
        <taxon>Euteleostomi</taxon>
        <taxon>Actinopterygii</taxon>
        <taxon>Neopterygii</taxon>
        <taxon>Teleostei</taxon>
        <taxon>Osteoglossocephala</taxon>
        <taxon>Osteoglossomorpha</taxon>
        <taxon>Osteoglossiformes</taxon>
        <taxon>Osteoglossidae</taxon>
        <taxon>Scleropages</taxon>
    </lineage>
</organism>
<dbReference type="InterPro" id="IPR031435">
    <property type="entry name" value="TMEM132_N"/>
</dbReference>
<dbReference type="Pfam" id="PF23481">
    <property type="entry name" value="Ig_TMEM132_2nd"/>
    <property type="match status" value="1"/>
</dbReference>
<reference evidence="4 5" key="1">
    <citation type="submission" date="2015-08" db="EMBL/GenBank/DDBJ databases">
        <title>The genome of the Asian arowana (Scleropages formosus).</title>
        <authorList>
            <person name="Tan M.H."/>
            <person name="Gan H.M."/>
            <person name="Croft L.J."/>
            <person name="Austin C.M."/>
        </authorList>
    </citation>
    <scope>NUCLEOTIDE SEQUENCE [LARGE SCALE GENOMIC DNA]</scope>
    <source>
        <strain evidence="4">Aro1</strain>
    </source>
</reference>
<dbReference type="PANTHER" id="PTHR13388">
    <property type="entry name" value="DETONATOR, ISOFORM E"/>
    <property type="match status" value="1"/>
</dbReference>
<dbReference type="AlphaFoldDB" id="A0A0P7X625"/>
<sequence>MNHRLCGTVADGRVLLEGLQKVFSTPMYLPVEYQVINADLAFFLREANQDIMRNSSLQVRTECFFVQQARRAPSLSATYGPLSIEQPIPLELLQPPGTSSAFSSSSFSSSTFPLNWKKAPGQAEGTPVELYYMVWATESDECGWEDSRKGGAVRPDLEGMPRGIHGSAPLLRIGSLRLYQSVAALPLDEVRLDLNFAVLVPPIPVQRKGTVSIIVAASGAALVDMFTLRFLTSIPLDSGMAAGNGTLENRVRLTEGVAFLGARPSDPVLWTASQEARNEGHRELLVTFPHSPLSTSNHVRCDTFPLCYPSQALYCVTVVMFHTKHAGSGQQLRPGAPGALKAACPV</sequence>
<evidence type="ECO:0000259" key="2">
    <source>
        <dbReference type="Pfam" id="PF23039"/>
    </source>
</evidence>
<proteinExistence type="predicted"/>
<evidence type="ECO:0000313" key="5">
    <source>
        <dbReference type="Proteomes" id="UP000034805"/>
    </source>
</evidence>
<feature type="domain" description="Transmembrane protein TMEM132 second Ig-like" evidence="3">
    <location>
        <begin position="104"/>
        <end position="161"/>
    </location>
</feature>
<accession>A0A0P7X625</accession>
<dbReference type="PANTHER" id="PTHR13388:SF4">
    <property type="entry name" value="TRANSMEMBRANE PROTEIN 132C"/>
    <property type="match status" value="1"/>
</dbReference>
<evidence type="ECO:0000259" key="3">
    <source>
        <dbReference type="Pfam" id="PF23481"/>
    </source>
</evidence>
<dbReference type="InterPro" id="IPR026307">
    <property type="entry name" value="TMEM132"/>
</dbReference>
<dbReference type="Pfam" id="PF15705">
    <property type="entry name" value="TMEM132_N"/>
    <property type="match status" value="1"/>
</dbReference>
<feature type="domain" description="Transmembrane protein TMEM132 N-terminal" evidence="1">
    <location>
        <begin position="31"/>
        <end position="93"/>
    </location>
</feature>
<dbReference type="InterPro" id="IPR055421">
    <property type="entry name" value="TMEM132_3rd"/>
</dbReference>
<comment type="caution">
    <text evidence="4">The sequence shown here is derived from an EMBL/GenBank/DDBJ whole genome shotgun (WGS) entry which is preliminary data.</text>
</comment>
<name>A0A0P7X625_SCLFO</name>
<evidence type="ECO:0000313" key="4">
    <source>
        <dbReference type="EMBL" id="KPP72355.1"/>
    </source>
</evidence>
<dbReference type="EMBL" id="JARO02002575">
    <property type="protein sequence ID" value="KPP72355.1"/>
    <property type="molecule type" value="Genomic_DNA"/>
</dbReference>
<protein>
    <submittedName>
        <fullName evidence="4">Uncharacterized protein</fullName>
    </submittedName>
</protein>
<gene>
    <name evidence="4" type="ORF">Z043_108656</name>
</gene>
<dbReference type="InterPro" id="IPR055422">
    <property type="entry name" value="Ig_TMEM132_2nd"/>
</dbReference>